<gene>
    <name evidence="2" type="ORF">OE88DRAFT_1666604</name>
</gene>
<evidence type="ECO:0000313" key="3">
    <source>
        <dbReference type="Proteomes" id="UP000305948"/>
    </source>
</evidence>
<feature type="compositionally biased region" description="Polar residues" evidence="1">
    <location>
        <begin position="171"/>
        <end position="183"/>
    </location>
</feature>
<dbReference type="EMBL" id="ML213525">
    <property type="protein sequence ID" value="TFK47239.1"/>
    <property type="molecule type" value="Genomic_DNA"/>
</dbReference>
<proteinExistence type="predicted"/>
<name>A0A5C3MPA0_9AGAM</name>
<reference evidence="2 3" key="1">
    <citation type="journal article" date="2019" name="Nat. Ecol. Evol.">
        <title>Megaphylogeny resolves global patterns of mushroom evolution.</title>
        <authorList>
            <person name="Varga T."/>
            <person name="Krizsan K."/>
            <person name="Foldi C."/>
            <person name="Dima B."/>
            <person name="Sanchez-Garcia M."/>
            <person name="Sanchez-Ramirez S."/>
            <person name="Szollosi G.J."/>
            <person name="Szarkandi J.G."/>
            <person name="Papp V."/>
            <person name="Albert L."/>
            <person name="Andreopoulos W."/>
            <person name="Angelini C."/>
            <person name="Antonin V."/>
            <person name="Barry K.W."/>
            <person name="Bougher N.L."/>
            <person name="Buchanan P."/>
            <person name="Buyck B."/>
            <person name="Bense V."/>
            <person name="Catcheside P."/>
            <person name="Chovatia M."/>
            <person name="Cooper J."/>
            <person name="Damon W."/>
            <person name="Desjardin D."/>
            <person name="Finy P."/>
            <person name="Geml J."/>
            <person name="Haridas S."/>
            <person name="Hughes K."/>
            <person name="Justo A."/>
            <person name="Karasinski D."/>
            <person name="Kautmanova I."/>
            <person name="Kiss B."/>
            <person name="Kocsube S."/>
            <person name="Kotiranta H."/>
            <person name="LaButti K.M."/>
            <person name="Lechner B.E."/>
            <person name="Liimatainen K."/>
            <person name="Lipzen A."/>
            <person name="Lukacs Z."/>
            <person name="Mihaltcheva S."/>
            <person name="Morgado L.N."/>
            <person name="Niskanen T."/>
            <person name="Noordeloos M.E."/>
            <person name="Ohm R.A."/>
            <person name="Ortiz-Santana B."/>
            <person name="Ovrebo C."/>
            <person name="Racz N."/>
            <person name="Riley R."/>
            <person name="Savchenko A."/>
            <person name="Shiryaev A."/>
            <person name="Soop K."/>
            <person name="Spirin V."/>
            <person name="Szebenyi C."/>
            <person name="Tomsovsky M."/>
            <person name="Tulloss R.E."/>
            <person name="Uehling J."/>
            <person name="Grigoriev I.V."/>
            <person name="Vagvolgyi C."/>
            <person name="Papp T."/>
            <person name="Martin F.M."/>
            <person name="Miettinen O."/>
            <person name="Hibbett D.S."/>
            <person name="Nagy L.G."/>
        </authorList>
    </citation>
    <scope>NUCLEOTIDE SEQUENCE [LARGE SCALE GENOMIC DNA]</scope>
    <source>
        <strain evidence="2 3">OMC1185</strain>
    </source>
</reference>
<organism evidence="2 3">
    <name type="scientific">Heliocybe sulcata</name>
    <dbReference type="NCBI Taxonomy" id="5364"/>
    <lineage>
        <taxon>Eukaryota</taxon>
        <taxon>Fungi</taxon>
        <taxon>Dikarya</taxon>
        <taxon>Basidiomycota</taxon>
        <taxon>Agaricomycotina</taxon>
        <taxon>Agaricomycetes</taxon>
        <taxon>Gloeophyllales</taxon>
        <taxon>Gloeophyllaceae</taxon>
        <taxon>Heliocybe</taxon>
    </lineage>
</organism>
<dbReference type="OrthoDB" id="2913347at2759"/>
<feature type="region of interest" description="Disordered" evidence="1">
    <location>
        <begin position="164"/>
        <end position="183"/>
    </location>
</feature>
<dbReference type="AlphaFoldDB" id="A0A5C3MPA0"/>
<sequence>MPHILSQPHGSYGISYDIYTRATEDDLPYGWHSNRSHTYRAAILHLEANGFRKHQYSDFRRDGTSLLNTFLTMITLRVMAPPSKLATTLKGVKMHFISDMTICDQTRELRLGGRYARALEGPAPAALVQSLTGQFANHVPPVMPLNPQPVPTPVALAAGGGVFERPKHTKTSQNANLANSYVQ</sequence>
<accession>A0A5C3MPA0</accession>
<protein>
    <submittedName>
        <fullName evidence="2">Uncharacterized protein</fullName>
    </submittedName>
</protein>
<keyword evidence="3" id="KW-1185">Reference proteome</keyword>
<dbReference type="Proteomes" id="UP000305948">
    <property type="component" value="Unassembled WGS sequence"/>
</dbReference>
<evidence type="ECO:0000313" key="2">
    <source>
        <dbReference type="EMBL" id="TFK47239.1"/>
    </source>
</evidence>
<evidence type="ECO:0000256" key="1">
    <source>
        <dbReference type="SAM" id="MobiDB-lite"/>
    </source>
</evidence>